<dbReference type="PANTHER" id="PTHR12526">
    <property type="entry name" value="GLYCOSYLTRANSFERASE"/>
    <property type="match status" value="1"/>
</dbReference>
<evidence type="ECO:0000259" key="1">
    <source>
        <dbReference type="Pfam" id="PF00534"/>
    </source>
</evidence>
<feature type="domain" description="Glycosyl transferase family 1" evidence="1">
    <location>
        <begin position="198"/>
        <end position="356"/>
    </location>
</feature>
<dbReference type="AlphaFoldDB" id="A0AAW6I1K9"/>
<evidence type="ECO:0000259" key="2">
    <source>
        <dbReference type="Pfam" id="PF13439"/>
    </source>
</evidence>
<accession>A0AAW6I1K9</accession>
<dbReference type="GO" id="GO:0016757">
    <property type="term" value="F:glycosyltransferase activity"/>
    <property type="evidence" value="ECO:0007669"/>
    <property type="project" value="InterPro"/>
</dbReference>
<dbReference type="SUPFAM" id="SSF53756">
    <property type="entry name" value="UDP-Glycosyltransferase/glycogen phosphorylase"/>
    <property type="match status" value="1"/>
</dbReference>
<dbReference type="InterPro" id="IPR028098">
    <property type="entry name" value="Glyco_trans_4-like_N"/>
</dbReference>
<feature type="domain" description="Glycosyltransferase subfamily 4-like N-terminal" evidence="2">
    <location>
        <begin position="13"/>
        <end position="187"/>
    </location>
</feature>
<name>A0AAW6I1K9_9BACT</name>
<dbReference type="PANTHER" id="PTHR12526:SF627">
    <property type="entry name" value="D-RHAMNOSYLTRANSFERASE WBPZ"/>
    <property type="match status" value="1"/>
</dbReference>
<reference evidence="3" key="1">
    <citation type="submission" date="2023-01" db="EMBL/GenBank/DDBJ databases">
        <title>Exploring GABA producing Bacteroides strains toward improving mental health.</title>
        <authorList>
            <person name="Yousuf B."/>
            <person name="Bouhlel N.E."/>
            <person name="Mottawea W."/>
            <person name="Hammami R."/>
        </authorList>
    </citation>
    <scope>NUCLEOTIDE SEQUENCE</scope>
    <source>
        <strain evidence="3">UO.H1047</strain>
    </source>
</reference>
<dbReference type="CDD" id="cd03801">
    <property type="entry name" value="GT4_PimA-like"/>
    <property type="match status" value="1"/>
</dbReference>
<sequence>MKRVLFISHYPGIGGANLSMLYLIKSLKLYGIEPLVFLPAHGSIEQPLREYGIPYEIHRYASLRTTNRGYIRNIIESLVRLLINIVQALILGIKLRNEIDIIHANSSLVFFGVFLKFVMRKPLVWHLREFGHEDYDLIFSLGTYLSGWCYSKADTVIAISEAMKLHFKSYVYSGKNIVTLYNGVDESQIKCRLNQPSNPMDNKMKLCIVGGISEAKNQIDLINAVQLLPNYDFTLDIIGEGISQYVAKLKATVKNKGLDKKINFVGHKTKIGELLADYDIGIITSKNEAFGRVTIEYMLAGVPVIASDAGANKELIDNGNTGVFYELGDVQGLADKIEELISDKEYRQKLSLNAYNVAVNNYTAQNNAQKVLEVYNKVWDNEPNR</sequence>
<proteinExistence type="predicted"/>
<comment type="caution">
    <text evidence="3">The sequence shown here is derived from an EMBL/GenBank/DDBJ whole genome shotgun (WGS) entry which is preliminary data.</text>
</comment>
<dbReference type="RefSeq" id="WP_272697564.1">
    <property type="nucleotide sequence ID" value="NZ_CAOJXY010000012.1"/>
</dbReference>
<protein>
    <submittedName>
        <fullName evidence="3">Glycosyltransferase family 4 protein</fullName>
    </submittedName>
</protein>
<dbReference type="InterPro" id="IPR001296">
    <property type="entry name" value="Glyco_trans_1"/>
</dbReference>
<dbReference type="EMBL" id="JAQPYX010000076">
    <property type="protein sequence ID" value="MDC7149553.1"/>
    <property type="molecule type" value="Genomic_DNA"/>
</dbReference>
<dbReference type="Proteomes" id="UP001213646">
    <property type="component" value="Unassembled WGS sequence"/>
</dbReference>
<gene>
    <name evidence="3" type="ORF">PQG89_08955</name>
</gene>
<dbReference type="Gene3D" id="3.40.50.2000">
    <property type="entry name" value="Glycogen Phosphorylase B"/>
    <property type="match status" value="2"/>
</dbReference>
<organism evidence="3 4">
    <name type="scientific">Parabacteroides johnsonii</name>
    <dbReference type="NCBI Taxonomy" id="387661"/>
    <lineage>
        <taxon>Bacteria</taxon>
        <taxon>Pseudomonadati</taxon>
        <taxon>Bacteroidota</taxon>
        <taxon>Bacteroidia</taxon>
        <taxon>Bacteroidales</taxon>
        <taxon>Tannerellaceae</taxon>
        <taxon>Parabacteroides</taxon>
    </lineage>
</organism>
<dbReference type="Pfam" id="PF13439">
    <property type="entry name" value="Glyco_transf_4"/>
    <property type="match status" value="1"/>
</dbReference>
<evidence type="ECO:0000313" key="4">
    <source>
        <dbReference type="Proteomes" id="UP001213646"/>
    </source>
</evidence>
<dbReference type="Pfam" id="PF00534">
    <property type="entry name" value="Glycos_transf_1"/>
    <property type="match status" value="1"/>
</dbReference>
<evidence type="ECO:0000313" key="3">
    <source>
        <dbReference type="EMBL" id="MDC7149553.1"/>
    </source>
</evidence>